<dbReference type="AlphaFoldDB" id="A0A1B0Z1X1"/>
<dbReference type="EMBL" id="KT997801">
    <property type="protein sequence ID" value="ANO58189.1"/>
    <property type="molecule type" value="Genomic_DNA"/>
</dbReference>
<proteinExistence type="predicted"/>
<reference evidence="1" key="1">
    <citation type="submission" date="2015-11" db="EMBL/GenBank/DDBJ databases">
        <title>Genomes of Abundant and Widespread Viruses from the Deep Ocean.</title>
        <authorList>
            <person name="Mizuno C.M."/>
            <person name="Ghai R."/>
            <person name="Saghai A."/>
            <person name="Lopez-Garcia P."/>
            <person name="Rodriguez-Valera F."/>
        </authorList>
    </citation>
    <scope>NUCLEOTIDE SEQUENCE</scope>
</reference>
<protein>
    <submittedName>
        <fullName evidence="1">Uncharacterized protein</fullName>
    </submittedName>
</protein>
<accession>A0A1B0Z1X1</accession>
<organism evidence="1">
    <name type="scientific">Uncultured marine euryarchaeote</name>
    <dbReference type="NCBI Taxonomy" id="257466"/>
    <lineage>
        <taxon>Archaea</taxon>
        <taxon>Methanobacteriati</taxon>
        <taxon>Methanobacteriota</taxon>
        <taxon>environmental samples</taxon>
    </lineage>
</organism>
<name>A0A1B0Z1X1_UNCAR</name>
<evidence type="ECO:0000313" key="1">
    <source>
        <dbReference type="EMBL" id="ANO58189.1"/>
    </source>
</evidence>
<sequence>MMDGFSKPYKRGGSLLRWRFFTDGDGKSWKSQQYFHRKARKWIDSGKVYPHRYGNESGNRDCLHCGKPLVAIGADRANGKGHYSDWASRRYHIKCLKELGR</sequence>